<proteinExistence type="predicted"/>
<sequence>MFEKTCCVTGHRNIQEERSSYVEQELRREVLAAIQDGYTRFISGFAEGADLMFAAIVAEQKEHNPDLFLEAAIPYAGRLKTKNKQFHELLRACDGIKIVCQEYAPSCFLERNRYMAGESQRVIAVYDGRERGGTLFTMRYAHSIGREVREIRV</sequence>
<evidence type="ECO:0000313" key="2">
    <source>
        <dbReference type="Proteomes" id="UP000183975"/>
    </source>
</evidence>
<evidence type="ECO:0000313" key="1">
    <source>
        <dbReference type="EMBL" id="SHK90333.1"/>
    </source>
</evidence>
<dbReference type="OrthoDB" id="1795759at2"/>
<dbReference type="Pfam" id="PF06908">
    <property type="entry name" value="YpsA"/>
    <property type="match status" value="1"/>
</dbReference>
<reference evidence="1 2" key="1">
    <citation type="submission" date="2016-11" db="EMBL/GenBank/DDBJ databases">
        <authorList>
            <person name="Jaros S."/>
            <person name="Januszkiewicz K."/>
            <person name="Wedrychowicz H."/>
        </authorList>
    </citation>
    <scope>NUCLEOTIDE SEQUENCE [LARGE SCALE GENOMIC DNA]</scope>
    <source>
        <strain evidence="1 2">DSM 14214</strain>
    </source>
</reference>
<dbReference type="AlphaFoldDB" id="A0A1M6W999"/>
<dbReference type="InterPro" id="IPR010697">
    <property type="entry name" value="YspA"/>
</dbReference>
<dbReference type="EMBL" id="FRAH01000052">
    <property type="protein sequence ID" value="SHK90333.1"/>
    <property type="molecule type" value="Genomic_DNA"/>
</dbReference>
<dbReference type="RefSeq" id="WP_072852355.1">
    <property type="nucleotide sequence ID" value="NZ_FRAH01000052.1"/>
</dbReference>
<dbReference type="PANTHER" id="PTHR38440:SF1">
    <property type="entry name" value="UPF0398 PROTEIN SPR0331"/>
    <property type="match status" value="1"/>
</dbReference>
<protein>
    <submittedName>
        <fullName evidence="1">Uncharacterized SPBc2 prophage-derived protein YoqJ</fullName>
    </submittedName>
</protein>
<dbReference type="Proteomes" id="UP000183975">
    <property type="component" value="Unassembled WGS sequence"/>
</dbReference>
<organism evidence="1 2">
    <name type="scientific">Anaerotignum lactatifermentans DSM 14214</name>
    <dbReference type="NCBI Taxonomy" id="1121323"/>
    <lineage>
        <taxon>Bacteria</taxon>
        <taxon>Bacillati</taxon>
        <taxon>Bacillota</taxon>
        <taxon>Clostridia</taxon>
        <taxon>Lachnospirales</taxon>
        <taxon>Anaerotignaceae</taxon>
        <taxon>Anaerotignum</taxon>
    </lineage>
</organism>
<gene>
    <name evidence="1" type="ORF">SAMN02745138_02543</name>
</gene>
<dbReference type="SUPFAM" id="SSF102405">
    <property type="entry name" value="MCP/YpsA-like"/>
    <property type="match status" value="1"/>
</dbReference>
<keyword evidence="2" id="KW-1185">Reference proteome</keyword>
<accession>A0A1M6W999</accession>
<dbReference type="PANTHER" id="PTHR38440">
    <property type="entry name" value="UPF0398 PROTEIN YPSA"/>
    <property type="match status" value="1"/>
</dbReference>
<dbReference type="Gene3D" id="3.40.50.450">
    <property type="match status" value="1"/>
</dbReference>
<name>A0A1M6W999_9FIRM</name>